<organism evidence="2 3">
    <name type="scientific">Jatropha curcas</name>
    <name type="common">Barbados nut</name>
    <dbReference type="NCBI Taxonomy" id="180498"/>
    <lineage>
        <taxon>Eukaryota</taxon>
        <taxon>Viridiplantae</taxon>
        <taxon>Streptophyta</taxon>
        <taxon>Embryophyta</taxon>
        <taxon>Tracheophyta</taxon>
        <taxon>Spermatophyta</taxon>
        <taxon>Magnoliopsida</taxon>
        <taxon>eudicotyledons</taxon>
        <taxon>Gunneridae</taxon>
        <taxon>Pentapetalae</taxon>
        <taxon>rosids</taxon>
        <taxon>fabids</taxon>
        <taxon>Malpighiales</taxon>
        <taxon>Euphorbiaceae</taxon>
        <taxon>Crotonoideae</taxon>
        <taxon>Jatropheae</taxon>
        <taxon>Jatropha</taxon>
    </lineage>
</organism>
<reference evidence="2 3" key="1">
    <citation type="journal article" date="2014" name="PLoS ONE">
        <title>Global Analysis of Gene Expression Profiles in Physic Nut (Jatropha curcas L.) Seedlings Exposed to Salt Stress.</title>
        <authorList>
            <person name="Zhang L."/>
            <person name="Zhang C."/>
            <person name="Wu P."/>
            <person name="Chen Y."/>
            <person name="Li M."/>
            <person name="Jiang H."/>
            <person name="Wu G."/>
        </authorList>
    </citation>
    <scope>NUCLEOTIDE SEQUENCE [LARGE SCALE GENOMIC DNA]</scope>
    <source>
        <strain evidence="3">cv. GZQX0401</strain>
        <tissue evidence="2">Young leaves</tissue>
    </source>
</reference>
<proteinExistence type="predicted"/>
<evidence type="ECO:0000256" key="1">
    <source>
        <dbReference type="SAM" id="SignalP"/>
    </source>
</evidence>
<evidence type="ECO:0000313" key="2">
    <source>
        <dbReference type="EMBL" id="KDP21570.1"/>
    </source>
</evidence>
<evidence type="ECO:0008006" key="4">
    <source>
        <dbReference type="Google" id="ProtNLM"/>
    </source>
</evidence>
<protein>
    <recommendedName>
        <fullName evidence="4">Secreted protein</fullName>
    </recommendedName>
</protein>
<name>A0A067JNI6_JATCU</name>
<dbReference type="Proteomes" id="UP000027138">
    <property type="component" value="Unassembled WGS sequence"/>
</dbReference>
<sequence length="188" mass="21025">MLLLSGICWTLLCELGLSLQVSGITPPDCAAHSLVSRYAICIDGAVERLHAHFRVRVWRDDPHTRGLCCYHRLTLHWSGSSTRRSIPDSCYRSPAISFPPRCHDADPIHRAGVHVLRDSLSVLGARGSGPGWRLGESCRRMSDLLLLRILARRGTRLLGPSCSTSFLHSYYAPPRIRGILQCWRVFGI</sequence>
<accession>A0A067JNI6</accession>
<feature type="signal peptide" evidence="1">
    <location>
        <begin position="1"/>
        <end position="23"/>
    </location>
</feature>
<keyword evidence="1" id="KW-0732">Signal</keyword>
<keyword evidence="3" id="KW-1185">Reference proteome</keyword>
<dbReference type="AlphaFoldDB" id="A0A067JNI6"/>
<gene>
    <name evidence="2" type="ORF">JCGZ_03826</name>
</gene>
<dbReference type="EMBL" id="KK915648">
    <property type="protein sequence ID" value="KDP21570.1"/>
    <property type="molecule type" value="Genomic_DNA"/>
</dbReference>
<feature type="chain" id="PRO_5001642969" description="Secreted protein" evidence="1">
    <location>
        <begin position="24"/>
        <end position="188"/>
    </location>
</feature>
<evidence type="ECO:0000313" key="3">
    <source>
        <dbReference type="Proteomes" id="UP000027138"/>
    </source>
</evidence>